<comment type="similarity">
    <text evidence="12">Belongs to the glycosyltransferase group 1 family. Glycosyltransferase 4 subfamily.</text>
</comment>
<evidence type="ECO:0000256" key="2">
    <source>
        <dbReference type="ARBA" id="ARBA00004922"/>
    </source>
</evidence>
<proteinExistence type="inferred from homology"/>
<name>A0AAW1TPF6_9CHLO</name>
<dbReference type="PANTHER" id="PTHR45919">
    <property type="entry name" value="GDP-MAN:MAN(3)GLCNAC(2)-PP-DOL ALPHA-1,2-MANNOSYLTRANSFERASE"/>
    <property type="match status" value="1"/>
</dbReference>
<feature type="transmembrane region" description="Helical" evidence="12">
    <location>
        <begin position="226"/>
        <end position="247"/>
    </location>
</feature>
<feature type="transmembrane region" description="Helical" evidence="12">
    <location>
        <begin position="26"/>
        <end position="46"/>
    </location>
</feature>
<dbReference type="InterPro" id="IPR001296">
    <property type="entry name" value="Glyco_trans_1"/>
</dbReference>
<evidence type="ECO:0000256" key="6">
    <source>
        <dbReference type="ARBA" id="ARBA00022679"/>
    </source>
</evidence>
<evidence type="ECO:0000259" key="13">
    <source>
        <dbReference type="Pfam" id="PF00534"/>
    </source>
</evidence>
<keyword evidence="5 12" id="KW-0328">Glycosyltransferase</keyword>
<gene>
    <name evidence="15" type="ORF">WJX84_010787</name>
</gene>
<dbReference type="Pfam" id="PF00534">
    <property type="entry name" value="Glycos_transf_1"/>
    <property type="match status" value="1"/>
</dbReference>
<dbReference type="GO" id="GO:0005789">
    <property type="term" value="C:endoplasmic reticulum membrane"/>
    <property type="evidence" value="ECO:0007669"/>
    <property type="project" value="UniProtKB-SubCell"/>
</dbReference>
<comment type="caution">
    <text evidence="15">The sequence shown here is derived from an EMBL/GenBank/DDBJ whole genome shotgun (WGS) entry which is preliminary data.</text>
</comment>
<comment type="catalytic activity">
    <reaction evidence="11 12">
        <text>an alpha-D-Man-(1-&gt;3)-[alpha-D-Man-(1-&gt;6)]-beta-D-Man-(1-&gt;4)-beta-D-GlcNAc-(1-&gt;4)-alpha-D-GlcNAc-diphospho-di-trans,poly-cis-dolichol + 2 GDP-alpha-D-mannose = an alpha-D-Man-(1-&gt;2)-alpha-D-Man-(1-&gt;2)-alpha-D-Man-(1-&gt;3)-[alpha-D-Man-(1-&gt;6)]-beta-D-Man-(1-&gt;4)-beta-D-GlcNAc-(1-&gt;4)-alpha-D-GlcNAc-diphospho-di-trans,poly-cis-dolichol + 2 GDP + 2 H(+)</text>
        <dbReference type="Rhea" id="RHEA:29523"/>
        <dbReference type="Rhea" id="RHEA-COMP:19515"/>
        <dbReference type="Rhea" id="RHEA-COMP:19516"/>
        <dbReference type="ChEBI" id="CHEBI:15378"/>
        <dbReference type="ChEBI" id="CHEBI:57527"/>
        <dbReference type="ChEBI" id="CHEBI:58189"/>
        <dbReference type="ChEBI" id="CHEBI:132511"/>
        <dbReference type="ChEBI" id="CHEBI:132515"/>
        <dbReference type="EC" id="2.4.1.131"/>
    </reaction>
    <physiologicalReaction direction="left-to-right" evidence="11 12">
        <dbReference type="Rhea" id="RHEA:29524"/>
    </physiologicalReaction>
</comment>
<dbReference type="EMBL" id="JALJOV010000002">
    <property type="protein sequence ID" value="KAK9869054.1"/>
    <property type="molecule type" value="Genomic_DNA"/>
</dbReference>
<feature type="domain" description="ALG11 mannosyltransferase N-terminal" evidence="14">
    <location>
        <begin position="57"/>
        <end position="260"/>
    </location>
</feature>
<dbReference type="PANTHER" id="PTHR45919:SF1">
    <property type="entry name" value="GDP-MAN:MAN(3)GLCNAC(2)-PP-DOL ALPHA-1,2-MANNOSYLTRANSFERASE"/>
    <property type="match status" value="1"/>
</dbReference>
<evidence type="ECO:0000256" key="9">
    <source>
        <dbReference type="ARBA" id="ARBA00022989"/>
    </source>
</evidence>
<comment type="function">
    <text evidence="12">GDP-Man:Man(3)GlcNAc(2)-PP-Dol alpha-1,2-mannosyltransferase that operates in the biosynthetic pathway of dolichol-linked oligosaccharides, the glycan precursors employed in protein asparagine (N)-glycosylation. The assembly of dolichol-linked oligosaccharides begins on the cytosolic side of the endoplasmic reticulum membrane and finishes in its lumen. The sequential addition of sugars to dolichol pyrophosphate produces dolichol-linked oligosaccharides containing fourteen sugars, including two GlcNAcs, nine mannoses and three glucoses. Once assembled, the oligosaccharide is transferred from the lipid to nascent proteins by oligosaccharyltransferases. Catalyzes, on the cytoplasmic face of the endoplasmic reticulum, the addition of the fourth and fifth mannose residues to the dolichol-linked oligosaccharide chain, to produce Man(5)GlcNAc(2)-PP-dolichol core oligosaccharide.</text>
</comment>
<dbReference type="Proteomes" id="UP001485043">
    <property type="component" value="Unassembled WGS sequence"/>
</dbReference>
<dbReference type="InterPro" id="IPR031814">
    <property type="entry name" value="ALG11_N"/>
</dbReference>
<evidence type="ECO:0000256" key="7">
    <source>
        <dbReference type="ARBA" id="ARBA00022692"/>
    </source>
</evidence>
<feature type="domain" description="Glycosyl transferase family 1" evidence="13">
    <location>
        <begin position="290"/>
        <end position="469"/>
    </location>
</feature>
<protein>
    <recommendedName>
        <fullName evidence="4 12">GDP-Man:Man(3)GlcNAc(2)-PP-Dol alpha-1,2-mannosyltransferase</fullName>
        <ecNumber evidence="3 12">2.4.1.131</ecNumber>
    </recommendedName>
</protein>
<dbReference type="InterPro" id="IPR038013">
    <property type="entry name" value="ALG11"/>
</dbReference>
<evidence type="ECO:0000256" key="10">
    <source>
        <dbReference type="ARBA" id="ARBA00023136"/>
    </source>
</evidence>
<evidence type="ECO:0000313" key="15">
    <source>
        <dbReference type="EMBL" id="KAK9869054.1"/>
    </source>
</evidence>
<keyword evidence="16" id="KW-1185">Reference proteome</keyword>
<evidence type="ECO:0000256" key="5">
    <source>
        <dbReference type="ARBA" id="ARBA00022676"/>
    </source>
</evidence>
<dbReference type="AlphaFoldDB" id="A0AAW1TPF6"/>
<evidence type="ECO:0000256" key="8">
    <source>
        <dbReference type="ARBA" id="ARBA00022824"/>
    </source>
</evidence>
<dbReference type="GO" id="GO:0006487">
    <property type="term" value="P:protein N-linked glycosylation"/>
    <property type="evidence" value="ECO:0007669"/>
    <property type="project" value="TreeGrafter"/>
</dbReference>
<evidence type="ECO:0000256" key="1">
    <source>
        <dbReference type="ARBA" id="ARBA00004389"/>
    </source>
</evidence>
<comment type="pathway">
    <text evidence="2 12">Protein modification; protein glycosylation.</text>
</comment>
<keyword evidence="8 12" id="KW-0256">Endoplasmic reticulum</keyword>
<keyword evidence="10 12" id="KW-0472">Membrane</keyword>
<dbReference type="Pfam" id="PF15924">
    <property type="entry name" value="ALG11_N"/>
    <property type="match status" value="1"/>
</dbReference>
<dbReference type="EC" id="2.4.1.131" evidence="3 12"/>
<evidence type="ECO:0000259" key="14">
    <source>
        <dbReference type="Pfam" id="PF15924"/>
    </source>
</evidence>
<dbReference type="Gene3D" id="3.40.50.2000">
    <property type="entry name" value="Glycogen Phosphorylase B"/>
    <property type="match status" value="1"/>
</dbReference>
<reference evidence="15 16" key="1">
    <citation type="journal article" date="2024" name="Nat. Commun.">
        <title>Phylogenomics reveals the evolutionary origins of lichenization in chlorophyte algae.</title>
        <authorList>
            <person name="Puginier C."/>
            <person name="Libourel C."/>
            <person name="Otte J."/>
            <person name="Skaloud P."/>
            <person name="Haon M."/>
            <person name="Grisel S."/>
            <person name="Petersen M."/>
            <person name="Berrin J.G."/>
            <person name="Delaux P.M."/>
            <person name="Dal Grande F."/>
            <person name="Keller J."/>
        </authorList>
    </citation>
    <scope>NUCLEOTIDE SEQUENCE [LARGE SCALE GENOMIC DNA]</scope>
    <source>
        <strain evidence="15 16">SAG 2523</strain>
    </source>
</reference>
<evidence type="ECO:0000256" key="11">
    <source>
        <dbReference type="ARBA" id="ARBA00045065"/>
    </source>
</evidence>
<evidence type="ECO:0000313" key="16">
    <source>
        <dbReference type="Proteomes" id="UP001485043"/>
    </source>
</evidence>
<organism evidence="15 16">
    <name type="scientific">Apatococcus fuscideae</name>
    <dbReference type="NCBI Taxonomy" id="2026836"/>
    <lineage>
        <taxon>Eukaryota</taxon>
        <taxon>Viridiplantae</taxon>
        <taxon>Chlorophyta</taxon>
        <taxon>core chlorophytes</taxon>
        <taxon>Trebouxiophyceae</taxon>
        <taxon>Chlorellales</taxon>
        <taxon>Chlorellaceae</taxon>
        <taxon>Apatococcus</taxon>
    </lineage>
</organism>
<evidence type="ECO:0000256" key="3">
    <source>
        <dbReference type="ARBA" id="ARBA00012645"/>
    </source>
</evidence>
<sequence>MLFGLAAPLAFLSLTAIAFGWEFTLFFTLGASSIVLTLGLAARVWLKKTLPPKQEGTIAFFHPEACGGGGGERVLWVAVQALQKALPSVKIVVYSASDNTSQQLLEIAADRFNISITSSIQVVQLRRGNLISPKQYPRFTLLRQAIGSVQLAYEGLHQLRPELFIDTSGWAFTYPMCRLSGVRVACYVHYPTVSTDMLQRVRQRKSLYNNSARVADSRPASWVKLLYYYFFAWFYSMAGACANVVMVNSSWTARHIRQLWWKLEEPHRVFPPCLTADLQQLPLDRKLKHLSLVSVAQFRPEKDHPMQLRAYAQARKWAQANSQERSSEAVLASRLKLVGSCRNTGDQLAIDNLKRLAAQLGIADCVDFHVNVPFSELRNLLGNAVAGLHTMVDEHFGISVVEYMAAGVIPIAHDSAGPKEDIVQIEAGKNGYHITGYLCTTLEQYSSAIIEALSLDHPSRLKIAAAARRKALEFSDERFCSEFLESVQPILPSL</sequence>
<keyword evidence="7 12" id="KW-0812">Transmembrane</keyword>
<keyword evidence="9 12" id="KW-1133">Transmembrane helix</keyword>
<evidence type="ECO:0000256" key="4">
    <source>
        <dbReference type="ARBA" id="ARBA00022018"/>
    </source>
</evidence>
<evidence type="ECO:0000256" key="12">
    <source>
        <dbReference type="RuleBase" id="RU367051"/>
    </source>
</evidence>
<accession>A0AAW1TPF6</accession>
<dbReference type="CDD" id="cd03806">
    <property type="entry name" value="GT4_ALG11-like"/>
    <property type="match status" value="1"/>
</dbReference>
<dbReference type="SUPFAM" id="SSF53756">
    <property type="entry name" value="UDP-Glycosyltransferase/glycogen phosphorylase"/>
    <property type="match status" value="1"/>
</dbReference>
<dbReference type="GO" id="GO:0004377">
    <property type="term" value="F:GDP-Man:Man(3)GlcNAc(2)-PP-Dol alpha-1,2-mannosyltransferase activity"/>
    <property type="evidence" value="ECO:0007669"/>
    <property type="project" value="UniProtKB-UniRule"/>
</dbReference>
<comment type="subcellular location">
    <subcellularLocation>
        <location evidence="1">Endoplasmic reticulum membrane</location>
        <topology evidence="1">Single-pass membrane protein</topology>
    </subcellularLocation>
</comment>
<keyword evidence="6 12" id="KW-0808">Transferase</keyword>